<dbReference type="EMBL" id="JAOPGA020000129">
    <property type="protein sequence ID" value="KAL0477001.1"/>
    <property type="molecule type" value="Genomic_DNA"/>
</dbReference>
<evidence type="ECO:0000313" key="2">
    <source>
        <dbReference type="EMBL" id="KAL0477001.1"/>
    </source>
</evidence>
<dbReference type="Proteomes" id="UP001431209">
    <property type="component" value="Unassembled WGS sequence"/>
</dbReference>
<keyword evidence="3" id="KW-1185">Reference proteome</keyword>
<gene>
    <name evidence="2" type="ORF">AKO1_006364</name>
</gene>
<name>A0AAW2YJH7_9EUKA</name>
<proteinExistence type="predicted"/>
<organism evidence="2 3">
    <name type="scientific">Acrasis kona</name>
    <dbReference type="NCBI Taxonomy" id="1008807"/>
    <lineage>
        <taxon>Eukaryota</taxon>
        <taxon>Discoba</taxon>
        <taxon>Heterolobosea</taxon>
        <taxon>Tetramitia</taxon>
        <taxon>Eutetramitia</taxon>
        <taxon>Acrasidae</taxon>
        <taxon>Acrasis</taxon>
    </lineage>
</organism>
<evidence type="ECO:0000313" key="3">
    <source>
        <dbReference type="Proteomes" id="UP001431209"/>
    </source>
</evidence>
<feature type="compositionally biased region" description="Acidic residues" evidence="1">
    <location>
        <begin position="236"/>
        <end position="256"/>
    </location>
</feature>
<comment type="caution">
    <text evidence="2">The sequence shown here is derived from an EMBL/GenBank/DDBJ whole genome shotgun (WGS) entry which is preliminary data.</text>
</comment>
<evidence type="ECO:0000256" key="1">
    <source>
        <dbReference type="SAM" id="MobiDB-lite"/>
    </source>
</evidence>
<sequence>MLVLQYIKKGSNGSTNDLIDAIRSAYQENYKILVQRFKARTFSNSAIQNITQSLSTMVIMSTLDQKVRFSTKNLIDFTRIGVCYLDNDSDAKDAELVYELVEPLSFSIVKGIINYLAPNQSQDLLKLVAVSLCDEYEKNPSGGDPFERLVAYSLTQEGIMKALIEHKKVEVVRGDEQLSTDWIEAMHFTSVTEGTSLGLILEPLQDLIVKKEQVLTVEDLPIIIGAFEIKGIKQDDEQEMEEDQDEMEEDQDEIDQEEDLDKAGVLLLDEETRRTDYKVALQMIKEMSNSHKLNSIYKCGEMVGADFFGADKFSGKINKVLVSCKSHKRKVDTKETIKNRLQLTHQFYKRKANLDAIENQRKRHKKENKQIKDLVDQETIILQNQRTPGHETYDEIDKKFNNTLLMSVVLKQPSNDYGCSIQKEHLSKNQAYISLHIDNIDALVGKDIKNIIVAIQKQRNIRPGGGENPKPPKIGFECLRTNESKSHTTQKVLNMLL</sequence>
<accession>A0AAW2YJH7</accession>
<feature type="region of interest" description="Disordered" evidence="1">
    <location>
        <begin position="234"/>
        <end position="256"/>
    </location>
</feature>
<reference evidence="2 3" key="1">
    <citation type="submission" date="2024-03" db="EMBL/GenBank/DDBJ databases">
        <title>The Acrasis kona genome and developmental transcriptomes reveal deep origins of eukaryotic multicellular pathways.</title>
        <authorList>
            <person name="Sheikh S."/>
            <person name="Fu C.-J."/>
            <person name="Brown M.W."/>
            <person name="Baldauf S.L."/>
        </authorList>
    </citation>
    <scope>NUCLEOTIDE SEQUENCE [LARGE SCALE GENOMIC DNA]</scope>
    <source>
        <strain evidence="2 3">ATCC MYA-3509</strain>
    </source>
</reference>
<dbReference type="AlphaFoldDB" id="A0AAW2YJH7"/>
<protein>
    <submittedName>
        <fullName evidence="2">MurB</fullName>
    </submittedName>
</protein>